<evidence type="ECO:0000256" key="4">
    <source>
        <dbReference type="PROSITE-ProRule" id="PRU01161"/>
    </source>
</evidence>
<reference evidence="6" key="2">
    <citation type="submission" date="2023-01" db="EMBL/GenBank/DDBJ databases">
        <title>Draft genome sequence of Sneathiella chinensis strain NBRC 103408.</title>
        <authorList>
            <person name="Sun Q."/>
            <person name="Mori K."/>
        </authorList>
    </citation>
    <scope>NUCLEOTIDE SEQUENCE</scope>
    <source>
        <strain evidence="6">NBRC 103408</strain>
    </source>
</reference>
<dbReference type="InterPro" id="IPR002641">
    <property type="entry name" value="PNPLA_dom"/>
</dbReference>
<dbReference type="Pfam" id="PF01734">
    <property type="entry name" value="Patatin"/>
    <property type="match status" value="1"/>
</dbReference>
<keyword evidence="1 4" id="KW-0378">Hydrolase</keyword>
<comment type="caution">
    <text evidence="4">Lacks conserved residue(s) required for the propagation of feature annotation.</text>
</comment>
<proteinExistence type="predicted"/>
<reference evidence="6" key="1">
    <citation type="journal article" date="2014" name="Int. J. Syst. Evol. Microbiol.">
        <title>Complete genome of a new Firmicutes species belonging to the dominant human colonic microbiota ('Ruminococcus bicirculans') reveals two chromosomes and a selective capacity to utilize plant glucans.</title>
        <authorList>
            <consortium name="NISC Comparative Sequencing Program"/>
            <person name="Wegmann U."/>
            <person name="Louis P."/>
            <person name="Goesmann A."/>
            <person name="Henrissat B."/>
            <person name="Duncan S.H."/>
            <person name="Flint H.J."/>
        </authorList>
    </citation>
    <scope>NUCLEOTIDE SEQUENCE</scope>
    <source>
        <strain evidence="6">NBRC 103408</strain>
    </source>
</reference>
<dbReference type="Gene3D" id="3.40.1090.10">
    <property type="entry name" value="Cytosolic phospholipase A2 catalytic domain"/>
    <property type="match status" value="2"/>
</dbReference>
<dbReference type="PANTHER" id="PTHR14226:SF76">
    <property type="entry name" value="NTE FAMILY PROTEIN RSSA"/>
    <property type="match status" value="1"/>
</dbReference>
<dbReference type="PANTHER" id="PTHR14226">
    <property type="entry name" value="NEUROPATHY TARGET ESTERASE/SWISS CHEESE D.MELANOGASTER"/>
    <property type="match status" value="1"/>
</dbReference>
<dbReference type="Proteomes" id="UP001161409">
    <property type="component" value="Unassembled WGS sequence"/>
</dbReference>
<evidence type="ECO:0000259" key="5">
    <source>
        <dbReference type="PROSITE" id="PS51635"/>
    </source>
</evidence>
<comment type="caution">
    <text evidence="6">The sequence shown here is derived from an EMBL/GenBank/DDBJ whole genome shotgun (WGS) entry which is preliminary data.</text>
</comment>
<feature type="active site" description="Nucleophile" evidence="4">
    <location>
        <position position="41"/>
    </location>
</feature>
<evidence type="ECO:0000256" key="2">
    <source>
        <dbReference type="ARBA" id="ARBA00022963"/>
    </source>
</evidence>
<evidence type="ECO:0000313" key="6">
    <source>
        <dbReference type="EMBL" id="GLQ06831.1"/>
    </source>
</evidence>
<protein>
    <submittedName>
        <fullName evidence="6">Phospholipase</fullName>
    </submittedName>
</protein>
<dbReference type="EMBL" id="BSNF01000007">
    <property type="protein sequence ID" value="GLQ06831.1"/>
    <property type="molecule type" value="Genomic_DNA"/>
</dbReference>
<feature type="active site" description="Proton acceptor" evidence="4">
    <location>
        <position position="155"/>
    </location>
</feature>
<evidence type="ECO:0000256" key="3">
    <source>
        <dbReference type="ARBA" id="ARBA00023098"/>
    </source>
</evidence>
<dbReference type="PROSITE" id="PS51635">
    <property type="entry name" value="PNPLA"/>
    <property type="match status" value="1"/>
</dbReference>
<feature type="short sequence motif" description="DGA/G" evidence="4">
    <location>
        <begin position="155"/>
        <end position="157"/>
    </location>
</feature>
<dbReference type="SUPFAM" id="SSF52151">
    <property type="entry name" value="FabD/lysophospholipase-like"/>
    <property type="match status" value="1"/>
</dbReference>
<feature type="short sequence motif" description="GXSXG" evidence="4">
    <location>
        <begin position="39"/>
        <end position="43"/>
    </location>
</feature>
<name>A0ABQ5U616_9PROT</name>
<keyword evidence="2 4" id="KW-0442">Lipid degradation</keyword>
<keyword evidence="3 4" id="KW-0443">Lipid metabolism</keyword>
<evidence type="ECO:0000256" key="1">
    <source>
        <dbReference type="ARBA" id="ARBA00022801"/>
    </source>
</evidence>
<dbReference type="InterPro" id="IPR016035">
    <property type="entry name" value="Acyl_Trfase/lysoPLipase"/>
</dbReference>
<feature type="domain" description="PNPLA" evidence="5">
    <location>
        <begin position="8"/>
        <end position="168"/>
    </location>
</feature>
<dbReference type="RefSeq" id="WP_169562086.1">
    <property type="nucleotide sequence ID" value="NZ_BSNF01000007.1"/>
</dbReference>
<sequence>MTTPKIGLALGSGVARGWAHIGVLRRLEKEGIKPDLVCGTSIGALVGGLYLAGQLDSIEDFARSFGRTSMFRFLDLRLSGGSLISGKKLFNVITDTVGDTRIEDLPAPFSAITTELGTGHEIWIREGSLAEAIAASYALPGLFAPKRIDERWLIDGALTNPVPVSVCRALGARLVIAVNLNADVFGMTNVGEGELTREETESANNSHGFHSLSPLNLMKHRFFDRSGSDPSIFGVMMSSLNIVQDRLSRSRLAGDPPDVTVAPRLASFGLLEFDKAEEMIEEGENAVERSLPFLHHALKVLT</sequence>
<gene>
    <name evidence="6" type="ORF">GCM10007924_20520</name>
</gene>
<evidence type="ECO:0000313" key="7">
    <source>
        <dbReference type="Proteomes" id="UP001161409"/>
    </source>
</evidence>
<keyword evidence="7" id="KW-1185">Reference proteome</keyword>
<dbReference type="InterPro" id="IPR050301">
    <property type="entry name" value="NTE"/>
</dbReference>
<organism evidence="6 7">
    <name type="scientific">Sneathiella chinensis</name>
    <dbReference type="NCBI Taxonomy" id="349750"/>
    <lineage>
        <taxon>Bacteria</taxon>
        <taxon>Pseudomonadati</taxon>
        <taxon>Pseudomonadota</taxon>
        <taxon>Alphaproteobacteria</taxon>
        <taxon>Sneathiellales</taxon>
        <taxon>Sneathiellaceae</taxon>
        <taxon>Sneathiella</taxon>
    </lineage>
</organism>
<accession>A0ABQ5U616</accession>